<dbReference type="Gene3D" id="3.90.1150.10">
    <property type="entry name" value="Aspartate Aminotransferase, domain 1"/>
    <property type="match status" value="1"/>
</dbReference>
<keyword evidence="8" id="KW-0808">Transferase</keyword>
<dbReference type="InterPro" id="IPR004839">
    <property type="entry name" value="Aminotransferase_I/II_large"/>
</dbReference>
<evidence type="ECO:0000256" key="6">
    <source>
        <dbReference type="SAM" id="MobiDB-lite"/>
    </source>
</evidence>
<keyword evidence="3" id="KW-0805">Transcription regulation</keyword>
<dbReference type="InterPro" id="IPR051446">
    <property type="entry name" value="HTH_trans_reg/aminotransferase"/>
</dbReference>
<dbReference type="Pfam" id="PF00155">
    <property type="entry name" value="Aminotran_1_2"/>
    <property type="match status" value="1"/>
</dbReference>
<evidence type="ECO:0000256" key="4">
    <source>
        <dbReference type="ARBA" id="ARBA00023125"/>
    </source>
</evidence>
<dbReference type="SMART" id="SM00345">
    <property type="entry name" value="HTH_GNTR"/>
    <property type="match status" value="1"/>
</dbReference>
<comment type="similarity">
    <text evidence="1">In the C-terminal section; belongs to the class-I pyridoxal-phosphate-dependent aminotransferase family.</text>
</comment>
<evidence type="ECO:0000256" key="1">
    <source>
        <dbReference type="ARBA" id="ARBA00005384"/>
    </source>
</evidence>
<feature type="domain" description="HTH gntR-type" evidence="7">
    <location>
        <begin position="68"/>
        <end position="136"/>
    </location>
</feature>
<keyword evidence="8" id="KW-0032">Aminotransferase</keyword>
<dbReference type="Proteomes" id="UP000191133">
    <property type="component" value="Unassembled WGS sequence"/>
</dbReference>
<name>A0A1W1GZ76_9GAMM</name>
<organism evidence="8 9">
    <name type="scientific">Stenotrophomonas indicatrix</name>
    <dbReference type="NCBI Taxonomy" id="2045451"/>
    <lineage>
        <taxon>Bacteria</taxon>
        <taxon>Pseudomonadati</taxon>
        <taxon>Pseudomonadota</taxon>
        <taxon>Gammaproteobacteria</taxon>
        <taxon>Lysobacterales</taxon>
        <taxon>Lysobacteraceae</taxon>
        <taxon>Stenotrophomonas</taxon>
    </lineage>
</organism>
<proteinExistence type="inferred from homology"/>
<dbReference type="EMBL" id="FWEU01000003">
    <property type="protein sequence ID" value="SLM24647.1"/>
    <property type="molecule type" value="Genomic_DNA"/>
</dbReference>
<reference evidence="9" key="1">
    <citation type="submission" date="2016-10" db="EMBL/GenBank/DDBJ databases">
        <authorList>
            <person name="Varghese N."/>
        </authorList>
    </citation>
    <scope>NUCLEOTIDE SEQUENCE [LARGE SCALE GENOMIC DNA]</scope>
    <source>
        <strain evidence="9">92MFCol6.1</strain>
    </source>
</reference>
<dbReference type="Gene3D" id="1.10.10.10">
    <property type="entry name" value="Winged helix-like DNA-binding domain superfamily/Winged helix DNA-binding domain"/>
    <property type="match status" value="1"/>
</dbReference>
<dbReference type="Gene3D" id="3.40.640.10">
    <property type="entry name" value="Type I PLP-dependent aspartate aminotransferase-like (Major domain)"/>
    <property type="match status" value="1"/>
</dbReference>
<dbReference type="Pfam" id="PF00392">
    <property type="entry name" value="GntR"/>
    <property type="match status" value="1"/>
</dbReference>
<dbReference type="PROSITE" id="PS50949">
    <property type="entry name" value="HTH_GNTR"/>
    <property type="match status" value="1"/>
</dbReference>
<dbReference type="SUPFAM" id="SSF46785">
    <property type="entry name" value="Winged helix' DNA-binding domain"/>
    <property type="match status" value="1"/>
</dbReference>
<evidence type="ECO:0000313" key="8">
    <source>
        <dbReference type="EMBL" id="SLM24647.1"/>
    </source>
</evidence>
<accession>A0A1W1GZ76</accession>
<dbReference type="GO" id="GO:0003677">
    <property type="term" value="F:DNA binding"/>
    <property type="evidence" value="ECO:0007669"/>
    <property type="project" value="UniProtKB-KW"/>
</dbReference>
<dbReference type="CDD" id="cd00609">
    <property type="entry name" value="AAT_like"/>
    <property type="match status" value="1"/>
</dbReference>
<evidence type="ECO:0000256" key="5">
    <source>
        <dbReference type="ARBA" id="ARBA00023163"/>
    </source>
</evidence>
<dbReference type="PANTHER" id="PTHR46577:SF1">
    <property type="entry name" value="HTH-TYPE TRANSCRIPTIONAL REGULATORY PROTEIN GABR"/>
    <property type="match status" value="1"/>
</dbReference>
<dbReference type="InterPro" id="IPR015422">
    <property type="entry name" value="PyrdxlP-dep_Trfase_small"/>
</dbReference>
<dbReference type="InterPro" id="IPR000524">
    <property type="entry name" value="Tscrpt_reg_HTH_GntR"/>
</dbReference>
<dbReference type="GO" id="GO:0003700">
    <property type="term" value="F:DNA-binding transcription factor activity"/>
    <property type="evidence" value="ECO:0007669"/>
    <property type="project" value="InterPro"/>
</dbReference>
<keyword evidence="2" id="KW-0663">Pyridoxal phosphate</keyword>
<keyword evidence="4 8" id="KW-0238">DNA-binding</keyword>
<dbReference type="InterPro" id="IPR015421">
    <property type="entry name" value="PyrdxlP-dep_Trfase_major"/>
</dbReference>
<dbReference type="InterPro" id="IPR036390">
    <property type="entry name" value="WH_DNA-bd_sf"/>
</dbReference>
<evidence type="ECO:0000256" key="2">
    <source>
        <dbReference type="ARBA" id="ARBA00022898"/>
    </source>
</evidence>
<evidence type="ECO:0000313" key="9">
    <source>
        <dbReference type="Proteomes" id="UP000191133"/>
    </source>
</evidence>
<dbReference type="RefSeq" id="WP_080149633.1">
    <property type="nucleotide sequence ID" value="NZ_FWEU01000003.1"/>
</dbReference>
<sequence length="509" mass="54105">MTSPTLAGAAATHNNGGHLSEPTDGYGQAPAVGSNDTPRHPPYMPRPDVAGPGIAGLGWVQDVHVHSGPIYLRIVNTLERTINRGGLAPGQRLPSQRALAQQLGVDLTTVTRAFDEARKRGLIEARGPQGSFIAPPKAGFDQAVDLSMNVPPVPDADALAEMLRRGAAAVLARSNAPNLMTYHLGGGNPTDRHAAARWLQPMLGTVDDARLLLTEGAQVALAAILLSQGREGDAILCDRLVYPGLLQAAAALGRRLVTVEGDEHGMCPEALARRARECGARLVYLNPTCQNPTALTVPTTRREALARVLEREGLLAIEDDPYWHLAVTAPIALATLAPRHVFHVATLSKVISPGLRTAFVQCPGAAHAEAMATALRATRLMGHPLVSALASQLLLDGSAQALLAQVREEARERTRMARYLLAPSLLERADGLHAWCRVPAPWTDATLVRTAQLQGLAIAPSSAFCPPSAPFASGVRLSLGLAADRRQLENALRRIDRLLLSDALPAIDR</sequence>
<keyword evidence="5" id="KW-0804">Transcription</keyword>
<protein>
    <submittedName>
        <fullName evidence="8">DNA-binding transcriptional regulator, MocR family, contains an aminotransferase domain</fullName>
    </submittedName>
</protein>
<gene>
    <name evidence="8" type="ORF">SAMN04488690_2371</name>
</gene>
<dbReference type="InterPro" id="IPR015424">
    <property type="entry name" value="PyrdxlP-dep_Trfase"/>
</dbReference>
<dbReference type="SUPFAM" id="SSF53383">
    <property type="entry name" value="PLP-dependent transferases"/>
    <property type="match status" value="1"/>
</dbReference>
<dbReference type="GO" id="GO:0008483">
    <property type="term" value="F:transaminase activity"/>
    <property type="evidence" value="ECO:0007669"/>
    <property type="project" value="UniProtKB-KW"/>
</dbReference>
<dbReference type="InterPro" id="IPR036388">
    <property type="entry name" value="WH-like_DNA-bd_sf"/>
</dbReference>
<dbReference type="GO" id="GO:0030170">
    <property type="term" value="F:pyridoxal phosphate binding"/>
    <property type="evidence" value="ECO:0007669"/>
    <property type="project" value="InterPro"/>
</dbReference>
<evidence type="ECO:0000259" key="7">
    <source>
        <dbReference type="PROSITE" id="PS50949"/>
    </source>
</evidence>
<feature type="region of interest" description="Disordered" evidence="6">
    <location>
        <begin position="1"/>
        <end position="49"/>
    </location>
</feature>
<evidence type="ECO:0000256" key="3">
    <source>
        <dbReference type="ARBA" id="ARBA00023015"/>
    </source>
</evidence>
<dbReference type="CDD" id="cd07377">
    <property type="entry name" value="WHTH_GntR"/>
    <property type="match status" value="1"/>
</dbReference>
<dbReference type="AlphaFoldDB" id="A0A1W1GZ76"/>
<dbReference type="PANTHER" id="PTHR46577">
    <property type="entry name" value="HTH-TYPE TRANSCRIPTIONAL REGULATORY PROTEIN GABR"/>
    <property type="match status" value="1"/>
</dbReference>
<feature type="compositionally biased region" description="Low complexity" evidence="6">
    <location>
        <begin position="1"/>
        <end position="19"/>
    </location>
</feature>